<reference evidence="8 9" key="1">
    <citation type="journal article" date="2017" name="PLoS Biol.">
        <title>The sea cucumber genome provides insights into morphological evolution and visceral regeneration.</title>
        <authorList>
            <person name="Zhang X."/>
            <person name="Sun L."/>
            <person name="Yuan J."/>
            <person name="Sun Y."/>
            <person name="Gao Y."/>
            <person name="Zhang L."/>
            <person name="Li S."/>
            <person name="Dai H."/>
            <person name="Hamel J.F."/>
            <person name="Liu C."/>
            <person name="Yu Y."/>
            <person name="Liu S."/>
            <person name="Lin W."/>
            <person name="Guo K."/>
            <person name="Jin S."/>
            <person name="Xu P."/>
            <person name="Storey K.B."/>
            <person name="Huan P."/>
            <person name="Zhang T."/>
            <person name="Zhou Y."/>
            <person name="Zhang J."/>
            <person name="Lin C."/>
            <person name="Li X."/>
            <person name="Xing L."/>
            <person name="Huo D."/>
            <person name="Sun M."/>
            <person name="Wang L."/>
            <person name="Mercier A."/>
            <person name="Li F."/>
            <person name="Yang H."/>
            <person name="Xiang J."/>
        </authorList>
    </citation>
    <scope>NUCLEOTIDE SEQUENCE [LARGE SCALE GENOMIC DNA]</scope>
    <source>
        <strain evidence="8">Shaxun</strain>
        <tissue evidence="8">Muscle</tissue>
    </source>
</reference>
<dbReference type="GO" id="GO:0035267">
    <property type="term" value="C:NuA4 histone acetyltransferase complex"/>
    <property type="evidence" value="ECO:0007669"/>
    <property type="project" value="TreeGrafter"/>
</dbReference>
<dbReference type="GO" id="GO:0005634">
    <property type="term" value="C:nucleus"/>
    <property type="evidence" value="ECO:0007669"/>
    <property type="project" value="UniProtKB-SubCell"/>
</dbReference>
<comment type="caution">
    <text evidence="8">The sequence shown here is derived from an EMBL/GenBank/DDBJ whole genome shotgun (WGS) entry which is preliminary data.</text>
</comment>
<comment type="subcellular location">
    <subcellularLocation>
        <location evidence="1">Nucleus</location>
    </subcellularLocation>
</comment>
<dbReference type="AlphaFoldDB" id="A0A2G8LQK9"/>
<feature type="compositionally biased region" description="Basic and acidic residues" evidence="6">
    <location>
        <begin position="387"/>
        <end position="399"/>
    </location>
</feature>
<evidence type="ECO:0000313" key="9">
    <source>
        <dbReference type="Proteomes" id="UP000230750"/>
    </source>
</evidence>
<evidence type="ECO:0000256" key="5">
    <source>
        <dbReference type="ARBA" id="ARBA00023242"/>
    </source>
</evidence>
<evidence type="ECO:0000313" key="8">
    <source>
        <dbReference type="EMBL" id="PIK62557.1"/>
    </source>
</evidence>
<dbReference type="InterPro" id="IPR026541">
    <property type="entry name" value="MRG_dom"/>
</dbReference>
<protein>
    <submittedName>
        <fullName evidence="8">Putative male-specific lethal 3-like isoform X1</fullName>
    </submittedName>
</protein>
<dbReference type="EMBL" id="MRZV01000009">
    <property type="protein sequence ID" value="PIK62557.1"/>
    <property type="molecule type" value="Genomic_DNA"/>
</dbReference>
<dbReference type="OrthoDB" id="10044771at2759"/>
<dbReference type="GO" id="GO:0072487">
    <property type="term" value="C:MSL complex"/>
    <property type="evidence" value="ECO:0007669"/>
    <property type="project" value="TreeGrafter"/>
</dbReference>
<dbReference type="Pfam" id="PF05712">
    <property type="entry name" value="MRG"/>
    <property type="match status" value="1"/>
</dbReference>
<dbReference type="Pfam" id="PF22732">
    <property type="entry name" value="MSL3_chromo-like"/>
    <property type="match status" value="1"/>
</dbReference>
<keyword evidence="4" id="KW-0804">Transcription</keyword>
<dbReference type="InterPro" id="IPR038217">
    <property type="entry name" value="MRG_C_sf"/>
</dbReference>
<dbReference type="Gene3D" id="1.10.274.30">
    <property type="entry name" value="MRG domain"/>
    <property type="match status" value="2"/>
</dbReference>
<sequence length="492" mass="56040">MSGIILTRGVIRRSMKSARGFFCFEPDPTKVKVLYDAKILDVKWTRNEAGKRVPEYLVHFNGWNRSWDRWAPEDFVMKHSAENAELQWRLQMEAEEKALKGKKKKRKPGEGIDTGGKRQFISDSISGDGESEDSSVSEGNPVDELCLDIDDDMEEIPIQIPESLKSRLENDCYNVNCLDQLVRLPCEPTALSILEEYLQYFGVRHPEVDTQPVLGTAIEAVVPPPLPHQNFRVCREFLDGIRVLFDFFIFENLLYEAEKEQYLLHVTNPQNQIYGTQRRRREAGAASRDSPPRRMTRRLSAINSKAELASTKSDQERQEARRRPAVRHSRRIASLSSLPSTPSCSPPAIAMEAPEFPSSPSILVMEESTKEDSPTRSQPKDIPAPTEEVKDTPSEESEKQLHPLLENLKLLTKDAHYDGRIPPCKVYGGIHLLRLFVKLPEVIGKMNLPPKKQKPLQKHAELFLRFLSQESENFAFFPEGMYVSSKQALKGL</sequence>
<feature type="region of interest" description="Disordered" evidence="6">
    <location>
        <begin position="274"/>
        <end position="354"/>
    </location>
</feature>
<keyword evidence="3" id="KW-0805">Transcription regulation</keyword>
<dbReference type="GO" id="GO:0006355">
    <property type="term" value="P:regulation of DNA-templated transcription"/>
    <property type="evidence" value="ECO:0007669"/>
    <property type="project" value="InterPro"/>
</dbReference>
<evidence type="ECO:0000256" key="1">
    <source>
        <dbReference type="ARBA" id="ARBA00004123"/>
    </source>
</evidence>
<dbReference type="Gene3D" id="2.30.30.140">
    <property type="match status" value="1"/>
</dbReference>
<dbReference type="STRING" id="307972.A0A2G8LQK9"/>
<dbReference type="PROSITE" id="PS51640">
    <property type="entry name" value="MRG"/>
    <property type="match status" value="1"/>
</dbReference>
<dbReference type="InterPro" id="IPR016197">
    <property type="entry name" value="Chromo-like_dom_sf"/>
</dbReference>
<accession>A0A2G8LQK9</accession>
<name>A0A2G8LQK9_STIJA</name>
<gene>
    <name evidence="8" type="ORF">BSL78_00453</name>
</gene>
<proteinExistence type="predicted"/>
<dbReference type="InterPro" id="IPR000953">
    <property type="entry name" value="Chromo/chromo_shadow_dom"/>
</dbReference>
<organism evidence="8 9">
    <name type="scientific">Stichopus japonicus</name>
    <name type="common">Sea cucumber</name>
    <dbReference type="NCBI Taxonomy" id="307972"/>
    <lineage>
        <taxon>Eukaryota</taxon>
        <taxon>Metazoa</taxon>
        <taxon>Echinodermata</taxon>
        <taxon>Eleutherozoa</taxon>
        <taxon>Echinozoa</taxon>
        <taxon>Holothuroidea</taxon>
        <taxon>Aspidochirotacea</taxon>
        <taxon>Aspidochirotida</taxon>
        <taxon>Stichopodidae</taxon>
        <taxon>Apostichopus</taxon>
    </lineage>
</organism>
<dbReference type="FunFam" id="2.30.30.140:FF:000042">
    <property type="entry name" value="male-specific lethal 3 homolog"/>
    <property type="match status" value="1"/>
</dbReference>
<feature type="region of interest" description="Disordered" evidence="6">
    <location>
        <begin position="99"/>
        <end position="143"/>
    </location>
</feature>
<evidence type="ECO:0000259" key="7">
    <source>
        <dbReference type="SMART" id="SM00298"/>
    </source>
</evidence>
<dbReference type="InterPro" id="IPR008676">
    <property type="entry name" value="MRG"/>
</dbReference>
<evidence type="ECO:0000256" key="2">
    <source>
        <dbReference type="ARBA" id="ARBA00022853"/>
    </source>
</evidence>
<dbReference type="PANTHER" id="PTHR10880">
    <property type="entry name" value="MORTALITY FACTOR 4-LIKE PROTEIN"/>
    <property type="match status" value="1"/>
</dbReference>
<dbReference type="GO" id="GO:0006325">
    <property type="term" value="P:chromatin organization"/>
    <property type="evidence" value="ECO:0007669"/>
    <property type="project" value="UniProtKB-KW"/>
</dbReference>
<dbReference type="Proteomes" id="UP000230750">
    <property type="component" value="Unassembled WGS sequence"/>
</dbReference>
<evidence type="ECO:0000256" key="6">
    <source>
        <dbReference type="SAM" id="MobiDB-lite"/>
    </source>
</evidence>
<feature type="compositionally biased region" description="Low complexity" evidence="6">
    <location>
        <begin position="332"/>
        <end position="347"/>
    </location>
</feature>
<feature type="compositionally biased region" description="Basic and acidic residues" evidence="6">
    <location>
        <begin position="313"/>
        <end position="322"/>
    </location>
</feature>
<feature type="domain" description="Chromo" evidence="7">
    <location>
        <begin position="34"/>
        <end position="92"/>
    </location>
</feature>
<keyword evidence="2" id="KW-0156">Chromatin regulator</keyword>
<keyword evidence="5" id="KW-0539">Nucleus</keyword>
<dbReference type="PANTHER" id="PTHR10880:SF15">
    <property type="entry name" value="MSL COMPLEX SUBUNIT 3"/>
    <property type="match status" value="1"/>
</dbReference>
<dbReference type="SMART" id="SM00298">
    <property type="entry name" value="CHROMO"/>
    <property type="match status" value="1"/>
</dbReference>
<dbReference type="InterPro" id="IPR053820">
    <property type="entry name" value="MSL3_chromo-like"/>
</dbReference>
<evidence type="ECO:0000256" key="3">
    <source>
        <dbReference type="ARBA" id="ARBA00023015"/>
    </source>
</evidence>
<dbReference type="SUPFAM" id="SSF54160">
    <property type="entry name" value="Chromo domain-like"/>
    <property type="match status" value="1"/>
</dbReference>
<evidence type="ECO:0000256" key="4">
    <source>
        <dbReference type="ARBA" id="ARBA00023163"/>
    </source>
</evidence>
<feature type="region of interest" description="Disordered" evidence="6">
    <location>
        <begin position="366"/>
        <end position="399"/>
    </location>
</feature>
<keyword evidence="9" id="KW-1185">Reference proteome</keyword>